<dbReference type="PANTHER" id="PTHR45786:SF66">
    <property type="entry name" value="HOOK MOTIF PROTEIN, PUTATIVE-RELATED"/>
    <property type="match status" value="1"/>
</dbReference>
<reference evidence="2" key="2">
    <citation type="submission" date="2025-08" db="UniProtKB">
        <authorList>
            <consortium name="RefSeq"/>
        </authorList>
    </citation>
    <scope>IDENTIFICATION</scope>
    <source>
        <tissue evidence="2">Leaf</tissue>
    </source>
</reference>
<proteinExistence type="predicted"/>
<name>A0ABM1Q7A4_CAMSA</name>
<dbReference type="GeneID" id="109125469"/>
<dbReference type="Proteomes" id="UP000694864">
    <property type="component" value="Chromosome 7"/>
</dbReference>
<keyword evidence="1" id="KW-1185">Reference proteome</keyword>
<evidence type="ECO:0000313" key="1">
    <source>
        <dbReference type="Proteomes" id="UP000694864"/>
    </source>
</evidence>
<protein>
    <submittedName>
        <fullName evidence="2">Uncharacterized protein LOC109125469</fullName>
    </submittedName>
</protein>
<sequence>MIFSFTSLGGCCENSVVKGRGPNMFQIQGENYHLLGSLKPTDGDFPKFSQLYIVDTENVIENRDGILSKAKNSGKYKNKHKLRPEVIAAIIKMLDVVNPYVENFRSAKERLDTNPEESFHMRIVSDRLKDGRNYDVPTSSEVAALIPGDFHVAMPTRDIVIEEKSGELQRISEIHPAYLALQYPLLFPNGEDGYRPGILKGPGGCKKKS</sequence>
<dbReference type="PANTHER" id="PTHR45786">
    <property type="entry name" value="DNA BINDING PROTEIN-LIKE"/>
    <property type="match status" value="1"/>
</dbReference>
<accession>A0ABM1Q7A4</accession>
<reference evidence="1" key="1">
    <citation type="journal article" date="2014" name="Nat. Commun.">
        <title>The emerging biofuel crop Camelina sativa retains a highly undifferentiated hexaploid genome structure.</title>
        <authorList>
            <person name="Kagale S."/>
            <person name="Koh C."/>
            <person name="Nixon J."/>
            <person name="Bollina V."/>
            <person name="Clarke W.E."/>
            <person name="Tuteja R."/>
            <person name="Spillane C."/>
            <person name="Robinson S.J."/>
            <person name="Links M.G."/>
            <person name="Clarke C."/>
            <person name="Higgins E.E."/>
            <person name="Huebert T."/>
            <person name="Sharpe A.G."/>
            <person name="Parkin I.A."/>
        </authorList>
    </citation>
    <scope>NUCLEOTIDE SEQUENCE [LARGE SCALE GENOMIC DNA]</scope>
    <source>
        <strain evidence="1">cv. DH55</strain>
    </source>
</reference>
<evidence type="ECO:0000313" key="2">
    <source>
        <dbReference type="RefSeq" id="XP_019082642.1"/>
    </source>
</evidence>
<organism evidence="1 2">
    <name type="scientific">Camelina sativa</name>
    <name type="common">False flax</name>
    <name type="synonym">Myagrum sativum</name>
    <dbReference type="NCBI Taxonomy" id="90675"/>
    <lineage>
        <taxon>Eukaryota</taxon>
        <taxon>Viridiplantae</taxon>
        <taxon>Streptophyta</taxon>
        <taxon>Embryophyta</taxon>
        <taxon>Tracheophyta</taxon>
        <taxon>Spermatophyta</taxon>
        <taxon>Magnoliopsida</taxon>
        <taxon>eudicotyledons</taxon>
        <taxon>Gunneridae</taxon>
        <taxon>Pentapetalae</taxon>
        <taxon>rosids</taxon>
        <taxon>malvids</taxon>
        <taxon>Brassicales</taxon>
        <taxon>Brassicaceae</taxon>
        <taxon>Camelineae</taxon>
        <taxon>Camelina</taxon>
    </lineage>
</organism>
<gene>
    <name evidence="2" type="primary">LOC109125469</name>
</gene>
<dbReference type="RefSeq" id="XP_019082642.1">
    <property type="nucleotide sequence ID" value="XM_019227097.1"/>
</dbReference>